<comment type="caution">
    <text evidence="1">The sequence shown here is derived from an EMBL/GenBank/DDBJ whole genome shotgun (WGS) entry which is preliminary data.</text>
</comment>
<dbReference type="OrthoDB" id="2243822at2"/>
<accession>C5RCS0</accession>
<dbReference type="InterPro" id="IPR006523">
    <property type="entry name" value="RinA"/>
</dbReference>
<protein>
    <submittedName>
        <fullName evidence="1">Phage transcriptional regulator, RinA family</fullName>
    </submittedName>
</protein>
<proteinExistence type="predicted"/>
<dbReference type="Pfam" id="PF05263">
    <property type="entry name" value="DUF722"/>
    <property type="match status" value="1"/>
</dbReference>
<gene>
    <name evidence="1" type="ORF">HMPREF0877_1787</name>
</gene>
<dbReference type="NCBIfam" id="TIGR01636">
    <property type="entry name" value="phage_rinA"/>
    <property type="match status" value="1"/>
</dbReference>
<dbReference type="RefSeq" id="WP_002827631.1">
    <property type="nucleotide sequence ID" value="NZ_GG697128.1"/>
</dbReference>
<dbReference type="Proteomes" id="UP000004528">
    <property type="component" value="Unassembled WGS sequence"/>
</dbReference>
<dbReference type="EMBL" id="ACKU01000033">
    <property type="protein sequence ID" value="EER73989.1"/>
    <property type="molecule type" value="Genomic_DNA"/>
</dbReference>
<dbReference type="HOGENOM" id="CLU_132595_0_0_9"/>
<reference evidence="1 2" key="1">
    <citation type="submission" date="2009-04" db="EMBL/GenBank/DDBJ databases">
        <authorList>
            <person name="Qin X."/>
            <person name="Bachman B."/>
            <person name="Battles P."/>
            <person name="Bell A."/>
            <person name="Bess C."/>
            <person name="Bickham C."/>
            <person name="Chaboub L."/>
            <person name="Chen D."/>
            <person name="Coyle M."/>
            <person name="Deiros D.R."/>
            <person name="Dinh H."/>
            <person name="Forbes L."/>
            <person name="Fowler G."/>
            <person name="Francisco L."/>
            <person name="Fu Q."/>
            <person name="Gubbala S."/>
            <person name="Hale W."/>
            <person name="Han Y."/>
            <person name="Hemphill L."/>
            <person name="Highlander S.K."/>
            <person name="Hirani K."/>
            <person name="Hogues M."/>
            <person name="Jackson L."/>
            <person name="Jakkamsetti A."/>
            <person name="Javaid M."/>
            <person name="Jiang H."/>
            <person name="Korchina V."/>
            <person name="Kovar C."/>
            <person name="Lara F."/>
            <person name="Lee S."/>
            <person name="Mata R."/>
            <person name="Mathew T."/>
            <person name="Moen C."/>
            <person name="Morales K."/>
            <person name="Munidasa M."/>
            <person name="Nazareth L."/>
            <person name="Ngo R."/>
            <person name="Nguyen L."/>
            <person name="Okwuonu G."/>
            <person name="Ongeri F."/>
            <person name="Patil S."/>
            <person name="Petrosino J."/>
            <person name="Pham C."/>
            <person name="Pham P."/>
            <person name="Pu L.-L."/>
            <person name="Puazo M."/>
            <person name="Raj R."/>
            <person name="Reid J."/>
            <person name="Rouhana J."/>
            <person name="Saada N."/>
            <person name="Shang Y."/>
            <person name="Simmons D."/>
            <person name="Thornton R."/>
            <person name="Warren J."/>
            <person name="Weissenberger G."/>
            <person name="Zhang J."/>
            <person name="Zhang L."/>
            <person name="Zhou C."/>
            <person name="Zhu D."/>
            <person name="Muzny D."/>
            <person name="Worley K."/>
            <person name="Gibbs R."/>
        </authorList>
    </citation>
    <scope>NUCLEOTIDE SEQUENCE [LARGE SCALE GENOMIC DNA]</scope>
    <source>
        <strain evidence="1 2">ATCC 33313</strain>
    </source>
</reference>
<dbReference type="InterPro" id="IPR007927">
    <property type="entry name" value="DUF722"/>
</dbReference>
<name>C5RCS0_WEIPA</name>
<sequence length="132" mass="15647">MADKLDHILSDYFTGKLEANIKLRKLELSHHTNHDDNVGGGRMQNNIVRNTETTMLKVESDRLIQDWLYASQVIELMFALELDNVQRIIKARYGQRRTWIDISMSEHVDVRTVIRWRDDFKNKLKRPLKNVL</sequence>
<dbReference type="STRING" id="585506.HMPREF0877_1787"/>
<dbReference type="AlphaFoldDB" id="C5RCS0"/>
<keyword evidence="2" id="KW-1185">Reference proteome</keyword>
<organism evidence="1 2">
    <name type="scientific">Weissella paramesenteroides ATCC 33313</name>
    <dbReference type="NCBI Taxonomy" id="585506"/>
    <lineage>
        <taxon>Bacteria</taxon>
        <taxon>Bacillati</taxon>
        <taxon>Bacillota</taxon>
        <taxon>Bacilli</taxon>
        <taxon>Lactobacillales</taxon>
        <taxon>Lactobacillaceae</taxon>
        <taxon>Weissella</taxon>
    </lineage>
</organism>
<evidence type="ECO:0000313" key="1">
    <source>
        <dbReference type="EMBL" id="EER73989.1"/>
    </source>
</evidence>
<evidence type="ECO:0000313" key="2">
    <source>
        <dbReference type="Proteomes" id="UP000004528"/>
    </source>
</evidence>